<dbReference type="KEGG" id="csr:Cspa_c54440"/>
<dbReference type="OrthoDB" id="1919636at2"/>
<feature type="compositionally biased region" description="Polar residues" evidence="1">
    <location>
        <begin position="55"/>
        <end position="68"/>
    </location>
</feature>
<dbReference type="EMBL" id="CP004121">
    <property type="protein sequence ID" value="AGF59189.1"/>
    <property type="molecule type" value="Genomic_DNA"/>
</dbReference>
<feature type="compositionally biased region" description="Basic and acidic residues" evidence="1">
    <location>
        <begin position="1"/>
        <end position="20"/>
    </location>
</feature>
<dbReference type="RefSeq" id="WP_015395496.1">
    <property type="nucleotide sequence ID" value="NC_020291.1"/>
</dbReference>
<reference evidence="2 3" key="1">
    <citation type="submission" date="2013-02" db="EMBL/GenBank/DDBJ databases">
        <title>Genome sequence of Clostridium saccharoperbutylacetonicum N1-4(HMT).</title>
        <authorList>
            <person name="Poehlein A."/>
            <person name="Daniel R."/>
        </authorList>
    </citation>
    <scope>NUCLEOTIDE SEQUENCE [LARGE SCALE GENOMIC DNA]</scope>
    <source>
        <strain evidence="3">N1-4(HMT)</strain>
    </source>
</reference>
<dbReference type="HOGENOM" id="CLU_201040_0_0_9"/>
<dbReference type="Proteomes" id="UP000011728">
    <property type="component" value="Chromosome"/>
</dbReference>
<dbReference type="eggNOG" id="ENOG50324SQ">
    <property type="taxonomic scope" value="Bacteria"/>
</dbReference>
<name>M1MMS4_9CLOT</name>
<feature type="region of interest" description="Disordered" evidence="1">
    <location>
        <begin position="1"/>
        <end position="68"/>
    </location>
</feature>
<keyword evidence="3" id="KW-1185">Reference proteome</keyword>
<feature type="compositionally biased region" description="Basic and acidic residues" evidence="1">
    <location>
        <begin position="44"/>
        <end position="54"/>
    </location>
</feature>
<dbReference type="PATRIC" id="fig|931276.5.peg.5501"/>
<proteinExistence type="predicted"/>
<evidence type="ECO:0000313" key="2">
    <source>
        <dbReference type="EMBL" id="AGF59189.1"/>
    </source>
</evidence>
<gene>
    <name evidence="2" type="ORF">Cspa_c54440</name>
</gene>
<sequence length="68" mass="7722">MSKEKVSYEEPNYDMDKLTDPHPSSPDASDMEKIKKMYLPTSKADNKPSEESIERANNLNYSKPGSLI</sequence>
<accession>M1MMS4</accession>
<organism evidence="2 3">
    <name type="scientific">Clostridium saccharoperbutylacetonicum N1-4(HMT)</name>
    <dbReference type="NCBI Taxonomy" id="931276"/>
    <lineage>
        <taxon>Bacteria</taxon>
        <taxon>Bacillati</taxon>
        <taxon>Bacillota</taxon>
        <taxon>Clostridia</taxon>
        <taxon>Eubacteriales</taxon>
        <taxon>Clostridiaceae</taxon>
        <taxon>Clostridium</taxon>
    </lineage>
</organism>
<evidence type="ECO:0000313" key="3">
    <source>
        <dbReference type="Proteomes" id="UP000011728"/>
    </source>
</evidence>
<evidence type="ECO:0000256" key="1">
    <source>
        <dbReference type="SAM" id="MobiDB-lite"/>
    </source>
</evidence>
<dbReference type="AlphaFoldDB" id="M1MMS4"/>
<protein>
    <submittedName>
        <fullName evidence="2">Uncharacterized protein</fullName>
    </submittedName>
</protein>